<evidence type="ECO:0000313" key="3">
    <source>
        <dbReference type="Proteomes" id="UP000054241"/>
    </source>
</evidence>
<accession>A0A101NLD0</accession>
<keyword evidence="1" id="KW-0472">Membrane</keyword>
<evidence type="ECO:0000313" key="2">
    <source>
        <dbReference type="EMBL" id="KUM95157.1"/>
    </source>
</evidence>
<protein>
    <submittedName>
        <fullName evidence="2">Uncharacterized protein</fullName>
    </submittedName>
</protein>
<organism evidence="2 3">
    <name type="scientific">Streptomyces cellostaticus</name>
    <dbReference type="NCBI Taxonomy" id="67285"/>
    <lineage>
        <taxon>Bacteria</taxon>
        <taxon>Bacillati</taxon>
        <taxon>Actinomycetota</taxon>
        <taxon>Actinomycetes</taxon>
        <taxon>Kitasatosporales</taxon>
        <taxon>Streptomycetaceae</taxon>
        <taxon>Streptomyces</taxon>
    </lineage>
</organism>
<feature type="transmembrane region" description="Helical" evidence="1">
    <location>
        <begin position="6"/>
        <end position="24"/>
    </location>
</feature>
<keyword evidence="3" id="KW-1185">Reference proteome</keyword>
<gene>
    <name evidence="2" type="ORF">AQI88_18280</name>
</gene>
<sequence>MLAVIGGIFVVIVAVLTTLALIGNELKGGFPRARFTLTLPHTLIDGHYKLAKDSSATLGRTLEKNWARSWDAKAAHGVVGEYVPTAGDRGALVVTGMYGRFKHTGKVRARVLENHDRTTSHVTLLVPPKDVTLSGSGTTVACEVLTRTWRDGKRVTYPVCAWADGNTWARVAQMTLNAAMDSDLKAAARTTLRIRSEMVKAIG</sequence>
<evidence type="ECO:0000256" key="1">
    <source>
        <dbReference type="SAM" id="Phobius"/>
    </source>
</evidence>
<proteinExistence type="predicted"/>
<name>A0A101NLD0_9ACTN</name>
<reference evidence="2 3" key="1">
    <citation type="submission" date="2015-10" db="EMBL/GenBank/DDBJ databases">
        <title>Draft genome sequence of Streptomyces cellostaticus DSM 40189, type strain for the species Streptomyces cellostaticus.</title>
        <authorList>
            <person name="Ruckert C."/>
            <person name="Winkler A."/>
            <person name="Kalinowski J."/>
            <person name="Kampfer P."/>
            <person name="Glaeser S."/>
        </authorList>
    </citation>
    <scope>NUCLEOTIDE SEQUENCE [LARGE SCALE GENOMIC DNA]</scope>
    <source>
        <strain evidence="2 3">DSM 40189</strain>
    </source>
</reference>
<comment type="caution">
    <text evidence="2">The sequence shown here is derived from an EMBL/GenBank/DDBJ whole genome shotgun (WGS) entry which is preliminary data.</text>
</comment>
<dbReference type="AlphaFoldDB" id="A0A101NLD0"/>
<keyword evidence="1" id="KW-0812">Transmembrane</keyword>
<keyword evidence="1" id="KW-1133">Transmembrane helix</keyword>
<dbReference type="EMBL" id="LMWL01000033">
    <property type="protein sequence ID" value="KUM95157.1"/>
    <property type="molecule type" value="Genomic_DNA"/>
</dbReference>
<dbReference type="Proteomes" id="UP000054241">
    <property type="component" value="Unassembled WGS sequence"/>
</dbReference>